<accession>A0A7C1JAM9</accession>
<dbReference type="Pfam" id="PF00005">
    <property type="entry name" value="ABC_tran"/>
    <property type="match status" value="1"/>
</dbReference>
<gene>
    <name evidence="9" type="ORF">ENQ20_01165</name>
</gene>
<keyword evidence="5 9" id="KW-0067">ATP-binding</keyword>
<keyword evidence="3" id="KW-1003">Cell membrane</keyword>
<keyword evidence="4" id="KW-0547">Nucleotide-binding</keyword>
<keyword evidence="6" id="KW-1278">Translocase</keyword>
<comment type="subcellular location">
    <subcellularLocation>
        <location evidence="1">Cell membrane</location>
    </subcellularLocation>
</comment>
<dbReference type="GO" id="GO:0005524">
    <property type="term" value="F:ATP binding"/>
    <property type="evidence" value="ECO:0007669"/>
    <property type="project" value="UniProtKB-KW"/>
</dbReference>
<dbReference type="PROSITE" id="PS50893">
    <property type="entry name" value="ABC_TRANSPORTER_2"/>
    <property type="match status" value="1"/>
</dbReference>
<organism evidence="9">
    <name type="scientific">Caldilinea aerophila</name>
    <dbReference type="NCBI Taxonomy" id="133453"/>
    <lineage>
        <taxon>Bacteria</taxon>
        <taxon>Bacillati</taxon>
        <taxon>Chloroflexota</taxon>
        <taxon>Caldilineae</taxon>
        <taxon>Caldilineales</taxon>
        <taxon>Caldilineaceae</taxon>
        <taxon>Caldilinea</taxon>
    </lineage>
</organism>
<evidence type="ECO:0000256" key="2">
    <source>
        <dbReference type="ARBA" id="ARBA00022448"/>
    </source>
</evidence>
<dbReference type="PROSITE" id="PS00211">
    <property type="entry name" value="ABC_TRANSPORTER_1"/>
    <property type="match status" value="1"/>
</dbReference>
<dbReference type="GO" id="GO:0016887">
    <property type="term" value="F:ATP hydrolysis activity"/>
    <property type="evidence" value="ECO:0007669"/>
    <property type="project" value="InterPro"/>
</dbReference>
<evidence type="ECO:0000256" key="6">
    <source>
        <dbReference type="ARBA" id="ARBA00022967"/>
    </source>
</evidence>
<proteinExistence type="predicted"/>
<dbReference type="AlphaFoldDB" id="A0A7C1JAM9"/>
<dbReference type="InterPro" id="IPR027417">
    <property type="entry name" value="P-loop_NTPase"/>
</dbReference>
<dbReference type="FunFam" id="3.40.50.300:FF:000589">
    <property type="entry name" value="ABC transporter, ATP-binding subunit"/>
    <property type="match status" value="1"/>
</dbReference>
<feature type="domain" description="ABC transporter" evidence="8">
    <location>
        <begin position="7"/>
        <end position="232"/>
    </location>
</feature>
<dbReference type="SMART" id="SM00382">
    <property type="entry name" value="AAA"/>
    <property type="match status" value="1"/>
</dbReference>
<evidence type="ECO:0000256" key="1">
    <source>
        <dbReference type="ARBA" id="ARBA00004236"/>
    </source>
</evidence>
<protein>
    <submittedName>
        <fullName evidence="9">ABC transporter ATP-binding protein</fullName>
    </submittedName>
</protein>
<dbReference type="PANTHER" id="PTHR42711">
    <property type="entry name" value="ABC TRANSPORTER ATP-BINDING PROTEIN"/>
    <property type="match status" value="1"/>
</dbReference>
<dbReference type="InterPro" id="IPR050763">
    <property type="entry name" value="ABC_transporter_ATP-binding"/>
</dbReference>
<dbReference type="InterPro" id="IPR003439">
    <property type="entry name" value="ABC_transporter-like_ATP-bd"/>
</dbReference>
<evidence type="ECO:0000256" key="5">
    <source>
        <dbReference type="ARBA" id="ARBA00022840"/>
    </source>
</evidence>
<dbReference type="InterPro" id="IPR003593">
    <property type="entry name" value="AAA+_ATPase"/>
</dbReference>
<keyword evidence="7" id="KW-0472">Membrane</keyword>
<dbReference type="PANTHER" id="PTHR42711:SF16">
    <property type="entry name" value="ABC TRANSPORTER ATP-BINDING PROTEIN"/>
    <property type="match status" value="1"/>
</dbReference>
<evidence type="ECO:0000256" key="3">
    <source>
        <dbReference type="ARBA" id="ARBA00022475"/>
    </source>
</evidence>
<evidence type="ECO:0000256" key="7">
    <source>
        <dbReference type="ARBA" id="ARBA00023136"/>
    </source>
</evidence>
<sequence>MPGKPIVQVEHLRKVYGATVAVDDVSFEVYEEEIFGMVGPNGAGKTTTIECIEGLRRPDSGQVRVLGLDPQHDGYALRPRIGIQLQESALQDRLKVWEALDLFASFYPRSIDWQSLMEQLGLADRRNTPFAKLSGGQKQRLFIALALVSDPEVVFLDELTTGLDPQARRAMWDLVRQIRDQGKTVFLTTHFMEEAERLCDRVAIMDHGCIVALDTPQNLIRTIDAEQRLVFGVDGKVEPQLLSNLPGVTRVETIGERVIVYGRTDGFVAEVLNALTSSGTRFRDLRTEQLTLEDVFLSLTGREMRH</sequence>
<dbReference type="CDD" id="cd03230">
    <property type="entry name" value="ABC_DR_subfamily_A"/>
    <property type="match status" value="1"/>
</dbReference>
<comment type="caution">
    <text evidence="9">The sequence shown here is derived from an EMBL/GenBank/DDBJ whole genome shotgun (WGS) entry which is preliminary data.</text>
</comment>
<evidence type="ECO:0000313" key="9">
    <source>
        <dbReference type="EMBL" id="HDX30084.1"/>
    </source>
</evidence>
<keyword evidence="2" id="KW-0813">Transport</keyword>
<dbReference type="GO" id="GO:0005886">
    <property type="term" value="C:plasma membrane"/>
    <property type="evidence" value="ECO:0007669"/>
    <property type="project" value="UniProtKB-SubCell"/>
</dbReference>
<dbReference type="Gene3D" id="3.40.50.300">
    <property type="entry name" value="P-loop containing nucleotide triphosphate hydrolases"/>
    <property type="match status" value="1"/>
</dbReference>
<name>A0A7C1JAM9_9CHLR</name>
<evidence type="ECO:0000259" key="8">
    <source>
        <dbReference type="PROSITE" id="PS50893"/>
    </source>
</evidence>
<dbReference type="EMBL" id="DSMG01000011">
    <property type="protein sequence ID" value="HDX30084.1"/>
    <property type="molecule type" value="Genomic_DNA"/>
</dbReference>
<evidence type="ECO:0000256" key="4">
    <source>
        <dbReference type="ARBA" id="ARBA00022741"/>
    </source>
</evidence>
<dbReference type="InterPro" id="IPR017871">
    <property type="entry name" value="ABC_transporter-like_CS"/>
</dbReference>
<reference evidence="9" key="1">
    <citation type="journal article" date="2020" name="mSystems">
        <title>Genome- and Community-Level Interaction Insights into Carbon Utilization and Element Cycling Functions of Hydrothermarchaeota in Hydrothermal Sediment.</title>
        <authorList>
            <person name="Zhou Z."/>
            <person name="Liu Y."/>
            <person name="Xu W."/>
            <person name="Pan J."/>
            <person name="Luo Z.H."/>
            <person name="Li M."/>
        </authorList>
    </citation>
    <scope>NUCLEOTIDE SEQUENCE [LARGE SCALE GENOMIC DNA]</scope>
    <source>
        <strain evidence="9">SpSt-289</strain>
    </source>
</reference>
<dbReference type="SUPFAM" id="SSF52540">
    <property type="entry name" value="P-loop containing nucleoside triphosphate hydrolases"/>
    <property type="match status" value="1"/>
</dbReference>